<protein>
    <submittedName>
        <fullName evidence="2">Alpha/beta hydrolase</fullName>
    </submittedName>
</protein>
<sequence>MILHTEEIGTGEPIVFLHTGLQTGLTDFEYQREFFKGSYQVVLPDLRGHGKSVNNDLSNFFEDAAEDLFSTLQNKEMESVHIVGASLGALVGLFFAKRFPEKVKSLTLSGITPGKPENWLQMHQEDVKIQTQLLQNEEAVNYFDQLHTADWKQFLYMARDVEWYPFVETKDLTGIPSPILLVVGEGNPNETKGALSYRSMQNNVHVSVIPFASHLVHSEQPELYSKMLNLFLEDIKKSL</sequence>
<dbReference type="InterPro" id="IPR029058">
    <property type="entry name" value="AB_hydrolase_fold"/>
</dbReference>
<dbReference type="GO" id="GO:0016787">
    <property type="term" value="F:hydrolase activity"/>
    <property type="evidence" value="ECO:0007669"/>
    <property type="project" value="UniProtKB-KW"/>
</dbReference>
<dbReference type="SUPFAM" id="SSF53474">
    <property type="entry name" value="alpha/beta-Hydrolases"/>
    <property type="match status" value="1"/>
</dbReference>
<dbReference type="Gene3D" id="3.40.50.1820">
    <property type="entry name" value="alpha/beta hydrolase"/>
    <property type="match status" value="1"/>
</dbReference>
<accession>A0AA87LT07</accession>
<reference evidence="2 3" key="1">
    <citation type="journal article" date="2012" name="J. Bacteriol.">
        <title>Genome Sequence of the Antarctic Psychrophile Bacterium Planococcus antarcticus DSM 14505.</title>
        <authorList>
            <person name="Margolles A."/>
            <person name="Gueimonde M."/>
            <person name="Sanchez B."/>
        </authorList>
    </citation>
    <scope>NUCLEOTIDE SEQUENCE [LARGE SCALE GENOMIC DNA]</scope>
    <source>
        <strain evidence="2 3">DSM 14505</strain>
    </source>
</reference>
<dbReference type="InterPro" id="IPR050266">
    <property type="entry name" value="AB_hydrolase_sf"/>
</dbReference>
<dbReference type="InterPro" id="IPR000073">
    <property type="entry name" value="AB_hydrolase_1"/>
</dbReference>
<feature type="domain" description="AB hydrolase-1" evidence="1">
    <location>
        <begin position="14"/>
        <end position="224"/>
    </location>
</feature>
<dbReference type="PANTHER" id="PTHR43798">
    <property type="entry name" value="MONOACYLGLYCEROL LIPASE"/>
    <property type="match status" value="1"/>
</dbReference>
<evidence type="ECO:0000259" key="1">
    <source>
        <dbReference type="Pfam" id="PF12697"/>
    </source>
</evidence>
<evidence type="ECO:0000313" key="2">
    <source>
        <dbReference type="EMBL" id="EIM08428.1"/>
    </source>
</evidence>
<dbReference type="RefSeq" id="WP_006828202.1">
    <property type="nucleotide sequence ID" value="NZ_AJYB01000003.1"/>
</dbReference>
<organism evidence="2 3">
    <name type="scientific">Planococcus antarcticus DSM 14505</name>
    <dbReference type="NCBI Taxonomy" id="1185653"/>
    <lineage>
        <taxon>Bacteria</taxon>
        <taxon>Bacillati</taxon>
        <taxon>Bacillota</taxon>
        <taxon>Bacilli</taxon>
        <taxon>Bacillales</taxon>
        <taxon>Caryophanaceae</taxon>
        <taxon>Planococcus</taxon>
    </lineage>
</organism>
<dbReference type="EMBL" id="AJYB01000003">
    <property type="protein sequence ID" value="EIM08428.1"/>
    <property type="molecule type" value="Genomic_DNA"/>
</dbReference>
<name>A0AA87LT07_9BACL</name>
<dbReference type="Pfam" id="PF12697">
    <property type="entry name" value="Abhydrolase_6"/>
    <property type="match status" value="1"/>
</dbReference>
<dbReference type="AlphaFoldDB" id="A0AA87LT07"/>
<gene>
    <name evidence="2" type="ORF">A1A1_00888</name>
</gene>
<proteinExistence type="predicted"/>
<dbReference type="Proteomes" id="UP000004725">
    <property type="component" value="Unassembled WGS sequence"/>
</dbReference>
<dbReference type="GO" id="GO:0016020">
    <property type="term" value="C:membrane"/>
    <property type="evidence" value="ECO:0007669"/>
    <property type="project" value="TreeGrafter"/>
</dbReference>
<dbReference type="PRINTS" id="PR00111">
    <property type="entry name" value="ABHYDROLASE"/>
</dbReference>
<comment type="caution">
    <text evidence="2">The sequence shown here is derived from an EMBL/GenBank/DDBJ whole genome shotgun (WGS) entry which is preliminary data.</text>
</comment>
<evidence type="ECO:0000313" key="3">
    <source>
        <dbReference type="Proteomes" id="UP000004725"/>
    </source>
</evidence>
<dbReference type="PANTHER" id="PTHR43798:SF33">
    <property type="entry name" value="HYDROLASE, PUTATIVE (AFU_ORTHOLOGUE AFUA_2G14860)-RELATED"/>
    <property type="match status" value="1"/>
</dbReference>
<keyword evidence="2" id="KW-0378">Hydrolase</keyword>